<dbReference type="InterPro" id="IPR045357">
    <property type="entry name" value="Aminopeptidase_N-like_N"/>
</dbReference>
<dbReference type="InterPro" id="IPR027268">
    <property type="entry name" value="Peptidase_M4/M1_CTD_sf"/>
</dbReference>
<sequence>MSLPSRRPAPDTGPAAAPHSPRRRIPSRGARRAAALSLAAVTLLGAASPPDAPRALGIGDRLFPTLGNPGYDVTSYRVDLDYSGHNDRPLNAVTEITARATTGLGHLNLDFARGQVHSVEIDGRPARHQQDGEDLVITPAERIAPGQKLRIVVRHTSDPRGRSDAGWIRTADGLAMANQADAAHRVFPCNDHPSDKAFFTFRITAPQGVTAVANGEPAGQADRGPRRVWTYRTAHPMATELAQVSLGRSTVLRSQGPHGLPVRSVVPTAHRAALARWAAKTPGHLAWMERHVGRFPFETYGVLLADARTGYELETQTLSLFEKDLFTTGRIPDWYIESVMVHELAHQWFGDSVSPHRWSDVWLNEAHATWYEALYAQDKAGGQANLDTRMQRAYQQSDGWRADGGAPAAPKAASPGKKISIFRPSIYDGGALALYALRQRIGAAAFDRLERTWVTRHRDGVAGTADFVRLASEIAGQDLTGFFRSWLYEAKTPPMPGHPEWQSKKP</sequence>
<dbReference type="Pfam" id="PF17900">
    <property type="entry name" value="Peptidase_M1_N"/>
    <property type="match status" value="1"/>
</dbReference>
<comment type="catalytic activity">
    <reaction evidence="1">
        <text>Release of an N-terminal amino acid, Xaa-|-Yaa- from a peptide, amide or arylamide. Xaa is preferably Ala, but may be most amino acids including Pro (slow action). When a terminal hydrophobic residue is followed by a prolyl residue, the two may be released as an intact Xaa-Pro dipeptide.</text>
        <dbReference type="EC" id="3.4.11.2"/>
    </reaction>
</comment>
<dbReference type="Gene3D" id="2.60.40.1730">
    <property type="entry name" value="tricorn interacting facor f3 domain"/>
    <property type="match status" value="1"/>
</dbReference>
<dbReference type="GO" id="GO:0008270">
    <property type="term" value="F:zinc ion binding"/>
    <property type="evidence" value="ECO:0007669"/>
    <property type="project" value="InterPro"/>
</dbReference>
<evidence type="ECO:0000256" key="8">
    <source>
        <dbReference type="ARBA" id="ARBA00022801"/>
    </source>
</evidence>
<dbReference type="RefSeq" id="WP_053924253.1">
    <property type="nucleotide sequence ID" value="NZ_LGKG01000133.1"/>
</dbReference>
<comment type="similarity">
    <text evidence="3">Belongs to the peptidase M1 family.</text>
</comment>
<evidence type="ECO:0000256" key="13">
    <source>
        <dbReference type="SAM" id="MobiDB-lite"/>
    </source>
</evidence>
<evidence type="ECO:0000256" key="5">
    <source>
        <dbReference type="ARBA" id="ARBA00015611"/>
    </source>
</evidence>
<dbReference type="GO" id="GO:0016285">
    <property type="term" value="F:alanyl aminopeptidase activity"/>
    <property type="evidence" value="ECO:0007669"/>
    <property type="project" value="UniProtKB-EC"/>
</dbReference>
<dbReference type="InterPro" id="IPR042097">
    <property type="entry name" value="Aminopeptidase_N-like_N_sf"/>
</dbReference>
<dbReference type="GO" id="GO:0006508">
    <property type="term" value="P:proteolysis"/>
    <property type="evidence" value="ECO:0007669"/>
    <property type="project" value="UniProtKB-KW"/>
</dbReference>
<keyword evidence="7" id="KW-0479">Metal-binding</keyword>
<evidence type="ECO:0000256" key="7">
    <source>
        <dbReference type="ARBA" id="ARBA00022723"/>
    </source>
</evidence>
<dbReference type="PANTHER" id="PTHR11533">
    <property type="entry name" value="PROTEASE M1 ZINC METALLOPROTEASE"/>
    <property type="match status" value="1"/>
</dbReference>
<keyword evidence="9" id="KW-0862">Zinc</keyword>
<proteinExistence type="inferred from homology"/>
<dbReference type="SUPFAM" id="SSF55486">
    <property type="entry name" value="Metalloproteases ('zincins'), catalytic domain"/>
    <property type="match status" value="1"/>
</dbReference>
<feature type="compositionally biased region" description="Basic residues" evidence="13">
    <location>
        <begin position="20"/>
        <end position="30"/>
    </location>
</feature>
<keyword evidence="10 16" id="KW-0482">Metalloprotease</keyword>
<gene>
    <name evidence="16" type="ORF">ADL29_15640</name>
</gene>
<evidence type="ECO:0000313" key="17">
    <source>
        <dbReference type="Proteomes" id="UP000037982"/>
    </source>
</evidence>
<dbReference type="PATRIC" id="fig|66876.3.peg.3436"/>
<dbReference type="EMBL" id="LGKG01000133">
    <property type="protein sequence ID" value="KPC63354.1"/>
    <property type="molecule type" value="Genomic_DNA"/>
</dbReference>
<dbReference type="PRINTS" id="PR00756">
    <property type="entry name" value="ALADIPTASE"/>
</dbReference>
<dbReference type="SUPFAM" id="SSF63737">
    <property type="entry name" value="Leukotriene A4 hydrolase N-terminal domain"/>
    <property type="match status" value="1"/>
</dbReference>
<evidence type="ECO:0000259" key="14">
    <source>
        <dbReference type="Pfam" id="PF01433"/>
    </source>
</evidence>
<evidence type="ECO:0000256" key="9">
    <source>
        <dbReference type="ARBA" id="ARBA00022833"/>
    </source>
</evidence>
<evidence type="ECO:0000256" key="4">
    <source>
        <dbReference type="ARBA" id="ARBA00012564"/>
    </source>
</evidence>
<dbReference type="GO" id="GO:0008237">
    <property type="term" value="F:metallopeptidase activity"/>
    <property type="evidence" value="ECO:0007669"/>
    <property type="project" value="UniProtKB-KW"/>
</dbReference>
<evidence type="ECO:0000256" key="6">
    <source>
        <dbReference type="ARBA" id="ARBA00022670"/>
    </source>
</evidence>
<dbReference type="CDD" id="cd09603">
    <property type="entry name" value="M1_APN_like"/>
    <property type="match status" value="1"/>
</dbReference>
<evidence type="ECO:0000256" key="10">
    <source>
        <dbReference type="ARBA" id="ARBA00023049"/>
    </source>
</evidence>
<feature type="domain" description="Peptidase M1 membrane alanine aminopeptidase" evidence="14">
    <location>
        <begin position="336"/>
        <end position="486"/>
    </location>
</feature>
<comment type="caution">
    <text evidence="16">The sequence shown here is derived from an EMBL/GenBank/DDBJ whole genome shotgun (WGS) entry which is preliminary data.</text>
</comment>
<dbReference type="InterPro" id="IPR001930">
    <property type="entry name" value="Peptidase_M1"/>
</dbReference>
<accession>A0A0N0XVL6</accession>
<feature type="region of interest" description="Disordered" evidence="13">
    <location>
        <begin position="1"/>
        <end position="30"/>
    </location>
</feature>
<name>A0A0N0XVL6_9ACTN</name>
<reference evidence="17" key="1">
    <citation type="submission" date="2015-07" db="EMBL/GenBank/DDBJ databases">
        <authorList>
            <person name="Ju K.-S."/>
            <person name="Doroghazi J.R."/>
            <person name="Metcalf W.W."/>
        </authorList>
    </citation>
    <scope>NUCLEOTIDE SEQUENCE [LARGE SCALE GENOMIC DNA]</scope>
    <source>
        <strain evidence="17">NRRL ISP-5002</strain>
    </source>
</reference>
<keyword evidence="17" id="KW-1185">Reference proteome</keyword>
<evidence type="ECO:0000256" key="11">
    <source>
        <dbReference type="ARBA" id="ARBA00029811"/>
    </source>
</evidence>
<dbReference type="InterPro" id="IPR014782">
    <property type="entry name" value="Peptidase_M1_dom"/>
</dbReference>
<dbReference type="EC" id="3.4.11.2" evidence="4"/>
<dbReference type="Gene3D" id="1.10.390.10">
    <property type="entry name" value="Neutral Protease Domain 2"/>
    <property type="match status" value="1"/>
</dbReference>
<keyword evidence="6 16" id="KW-0645">Protease</keyword>
<evidence type="ECO:0000313" key="16">
    <source>
        <dbReference type="EMBL" id="KPC63354.1"/>
    </source>
</evidence>
<organism evidence="16 17">
    <name type="scientific">Streptomyces chattanoogensis</name>
    <dbReference type="NCBI Taxonomy" id="66876"/>
    <lineage>
        <taxon>Bacteria</taxon>
        <taxon>Bacillati</taxon>
        <taxon>Actinomycetota</taxon>
        <taxon>Actinomycetes</taxon>
        <taxon>Kitasatosporales</taxon>
        <taxon>Streptomycetaceae</taxon>
        <taxon>Streptomyces</taxon>
    </lineage>
</organism>
<feature type="domain" description="Aminopeptidase N-like N-terminal" evidence="15">
    <location>
        <begin position="179"/>
        <end position="239"/>
    </location>
</feature>
<evidence type="ECO:0000256" key="2">
    <source>
        <dbReference type="ARBA" id="ARBA00001947"/>
    </source>
</evidence>
<evidence type="ECO:0000256" key="3">
    <source>
        <dbReference type="ARBA" id="ARBA00010136"/>
    </source>
</evidence>
<dbReference type="AlphaFoldDB" id="A0A0N0XVL6"/>
<dbReference type="InterPro" id="IPR050344">
    <property type="entry name" value="Peptidase_M1_aminopeptidases"/>
</dbReference>
<protein>
    <recommendedName>
        <fullName evidence="5">Aminopeptidase N</fullName>
        <ecNumber evidence="4">3.4.11.2</ecNumber>
    </recommendedName>
    <alternativeName>
        <fullName evidence="11">Alanine aminopeptidase</fullName>
    </alternativeName>
    <alternativeName>
        <fullName evidence="12">Lysyl aminopeptidase</fullName>
    </alternativeName>
</protein>
<evidence type="ECO:0000256" key="12">
    <source>
        <dbReference type="ARBA" id="ARBA00031533"/>
    </source>
</evidence>
<dbReference type="Pfam" id="PF01433">
    <property type="entry name" value="Peptidase_M1"/>
    <property type="match status" value="1"/>
</dbReference>
<evidence type="ECO:0000259" key="15">
    <source>
        <dbReference type="Pfam" id="PF17900"/>
    </source>
</evidence>
<keyword evidence="8" id="KW-0378">Hydrolase</keyword>
<dbReference type="Proteomes" id="UP000037982">
    <property type="component" value="Unassembled WGS sequence"/>
</dbReference>
<evidence type="ECO:0000256" key="1">
    <source>
        <dbReference type="ARBA" id="ARBA00000098"/>
    </source>
</evidence>
<comment type="cofactor">
    <cofactor evidence="2">
        <name>Zn(2+)</name>
        <dbReference type="ChEBI" id="CHEBI:29105"/>
    </cofactor>
</comment>